<feature type="region of interest" description="Disordered" evidence="6">
    <location>
        <begin position="638"/>
        <end position="717"/>
    </location>
</feature>
<dbReference type="InterPro" id="IPR001242">
    <property type="entry name" value="Condensation_dom"/>
</dbReference>
<evidence type="ECO:0000256" key="1">
    <source>
        <dbReference type="ARBA" id="ARBA00001957"/>
    </source>
</evidence>
<dbReference type="CDD" id="cd17646">
    <property type="entry name" value="A_NRPS_AB3403-like"/>
    <property type="match status" value="1"/>
</dbReference>
<dbReference type="Gene3D" id="1.10.1200.10">
    <property type="entry name" value="ACP-like"/>
    <property type="match status" value="1"/>
</dbReference>
<sequence>MTNPSTLVELLAGRADRQPAATVYVFVAEDGTETAADHAWLDRRARAVAAALTAAGVVPGDRALLMFAPGPEYVVGFFACLYAGVVAVPVYPPSGARGLERIAAVIADCSPAVALATADVVELAATWPASAALRWLAADTVPDDDADGYRPRPQELAFLQYTSGSTATPKGVRVTHANLLHNTATIVRACGLGPHDKAVSWLPPYHDMGLIGGILTPLRAGFPGILLPPMVFVRHPLRWLDAISRHRATVSAAPDFAYADCVRRTDPDTRATLDLSTWRHALVGAETVRPATLRAFGSAFAAAGFTPDSFYPCYGLAEATLFVTGGRPSFALLDRAALAAGRAVPAAGAGRDADHPVASGAMVTGAVELAGSGRPLAPDVVTITDPATGEILAEGAVGEIRVEGPTVAGGYWSGAHPAFAEPALRTGDLGFLRDGALFVTGRIKDMLIVRGRNHDPQDVEQTAEHAHPSLRPHRAAAFTVPADGEQLVLVHEVAKGFVRTDAAAIVSAVRAAVLSEHGLHVHDVVLVRGGTIPRTSSGKIRRAATAARYREGDLERLGAGADPDAPAVRAEPVDPRLAAVVARVLRLRPDQLTGSDSLVNLGMDSLRGVELQAALADELGLHVGLDRLLGPISLAALPSTGPDATGYRPVAPGGSPDGGESGSPDGGESGSPDGGESGSADAGDGGSVRGGDGESSANGKGRPAGARRSGASTGQHRLWLSQRAEPDSRAYHVGAGAEIAGPFDAELFADCLRKVADRHESLRTTLHLDDDGVLRQRVHGDDAPLAITVAETGDPDGWARAFVAEPFDLAEKPPVRVAVLRLTGDRCPAGTGRPGASQAVVHHVVVAAHHTVLDAGSLEIVFGELAALYRGNGAADLPSARQYRQLAPPAHDPDGLNYWRRQLAGAEPLRLPAPTGPAAETVSAPVTVPGDRLREVARAAGATAFMVLLAAFGATLCRWTGQSGVSVAVPLSGRDRPGAAGVVGLVTNTVALRVETDRRETFAALLDRVRRVCLTGYAYGGVPFDQVVQAVNPDRTAGRTPVAQAMLALRRLPSPVRLGPDTTARAYEVPLQDAQFDVALQLTEEADGVIAGSIVGRAGVFSAADVRRLSGAYGELLMTALRSPDLAVGGLPVGPTPVPVGADVPPAADTLHDLFERRCDTAGDLVAVDGTLTYAELDARANRLAHRLIAAGVRTEDLVGVCLPRSPEMVVAVLAVLKAGGAYVPLDPDYPPERLRFMLADAQARVVLTTAGVDVPPGTGAELIDVREDLGAFSVNRTGVRVGPDNLAYVIYTSGSTGRPKGAMNTHRALVNRIEWMQREYGLTPGEGVLHKTPLSFDVSGWELHWPLAAGARVVLARPGGHRDPGYLAALIRDVGVTTAHFVPSMLRAFLADPAAASCAGTLRRLVCSGEALPPGLAATCHDTLPGVELHNLYGPTEAAIDVTFWHCVPGAATVPIGRPVDNARLPVVDVGGSGVPVGVAGELHIGGIPVARGYWRRPGLTAQRFVPDPDGHGRRLYRTGDLARIRPDGALEYLGRLDQQVKIRGVRIELGEIEAALATHPAIAACAVDVRPGPGGLPRLVGYLVTADLPPVADLRRHLAQRLPEAMIPAAYVAVPSLPVGPSGKLDRRALPEPGAHAAAGHVPPRTAVEEILAGIWADVLGADRIGVHDDFFDLGGHSLLATQVLARVRAAFGVELPVAELLSGRPTVEHLAEVVVLRQLGDTDPDELLTLIAALTDDRTDDLPGGNR</sequence>
<dbReference type="InterPro" id="IPR036736">
    <property type="entry name" value="ACP-like_sf"/>
</dbReference>
<evidence type="ECO:0000256" key="3">
    <source>
        <dbReference type="ARBA" id="ARBA00022553"/>
    </source>
</evidence>
<dbReference type="InterPro" id="IPR000873">
    <property type="entry name" value="AMP-dep_synth/lig_dom"/>
</dbReference>
<dbReference type="Gene3D" id="3.40.50.1820">
    <property type="entry name" value="alpha/beta hydrolase"/>
    <property type="match status" value="1"/>
</dbReference>
<dbReference type="Gene3D" id="3.30.300.30">
    <property type="match status" value="2"/>
</dbReference>
<dbReference type="InterPro" id="IPR045851">
    <property type="entry name" value="AMP-bd_C_sf"/>
</dbReference>
<dbReference type="Pfam" id="PF00501">
    <property type="entry name" value="AMP-binding"/>
    <property type="match status" value="2"/>
</dbReference>
<keyword evidence="3" id="KW-0597">Phosphoprotein</keyword>
<dbReference type="InterPro" id="IPR010071">
    <property type="entry name" value="AA_adenyl_dom"/>
</dbReference>
<feature type="compositionally biased region" description="Gly residues" evidence="6">
    <location>
        <begin position="655"/>
        <end position="690"/>
    </location>
</feature>
<dbReference type="InterPro" id="IPR020806">
    <property type="entry name" value="PKS_PP-bd"/>
</dbReference>
<evidence type="ECO:0000313" key="9">
    <source>
        <dbReference type="Proteomes" id="UP001596548"/>
    </source>
</evidence>
<evidence type="ECO:0000256" key="5">
    <source>
        <dbReference type="ARBA" id="ARBA00023098"/>
    </source>
</evidence>
<keyword evidence="9" id="KW-1185">Reference proteome</keyword>
<dbReference type="RefSeq" id="WP_378972737.1">
    <property type="nucleotide sequence ID" value="NZ_JBHTBJ010000021.1"/>
</dbReference>
<accession>A0ABW2HVW4</accession>
<dbReference type="SUPFAM" id="SSF47336">
    <property type="entry name" value="ACP-like"/>
    <property type="match status" value="2"/>
</dbReference>
<protein>
    <submittedName>
        <fullName evidence="8">Amino acid adenylation domain-containing protein</fullName>
    </submittedName>
</protein>
<evidence type="ECO:0000313" key="8">
    <source>
        <dbReference type="EMBL" id="MFC7277317.1"/>
    </source>
</evidence>
<dbReference type="SUPFAM" id="SSF56801">
    <property type="entry name" value="Acetyl-CoA synthetase-like"/>
    <property type="match status" value="2"/>
</dbReference>
<dbReference type="PANTHER" id="PTHR45527:SF1">
    <property type="entry name" value="FATTY ACID SYNTHASE"/>
    <property type="match status" value="1"/>
</dbReference>
<dbReference type="CDD" id="cd19531">
    <property type="entry name" value="LCL_NRPS-like"/>
    <property type="match status" value="1"/>
</dbReference>
<name>A0ABW2HVW4_9ACTN</name>
<dbReference type="Gene3D" id="2.30.38.10">
    <property type="entry name" value="Luciferase, Domain 3"/>
    <property type="match status" value="1"/>
</dbReference>
<dbReference type="PROSITE" id="PS00012">
    <property type="entry name" value="PHOSPHOPANTETHEINE"/>
    <property type="match status" value="1"/>
</dbReference>
<dbReference type="Proteomes" id="UP001596548">
    <property type="component" value="Unassembled WGS sequence"/>
</dbReference>
<dbReference type="InterPro" id="IPR009081">
    <property type="entry name" value="PP-bd_ACP"/>
</dbReference>
<dbReference type="InterPro" id="IPR029058">
    <property type="entry name" value="AB_hydrolase_fold"/>
</dbReference>
<evidence type="ECO:0000256" key="6">
    <source>
        <dbReference type="SAM" id="MobiDB-lite"/>
    </source>
</evidence>
<proteinExistence type="predicted"/>
<dbReference type="Gene3D" id="3.30.559.10">
    <property type="entry name" value="Chloramphenicol acetyltransferase-like domain"/>
    <property type="match status" value="1"/>
</dbReference>
<dbReference type="CDD" id="cd05931">
    <property type="entry name" value="FAAL"/>
    <property type="match status" value="1"/>
</dbReference>
<feature type="domain" description="Carrier" evidence="7">
    <location>
        <begin position="1645"/>
        <end position="1721"/>
    </location>
</feature>
<dbReference type="PROSITE" id="PS00455">
    <property type="entry name" value="AMP_BINDING"/>
    <property type="match status" value="1"/>
</dbReference>
<dbReference type="InterPro" id="IPR025110">
    <property type="entry name" value="AMP-bd_C"/>
</dbReference>
<comment type="caution">
    <text evidence="8">The sequence shown here is derived from an EMBL/GenBank/DDBJ whole genome shotgun (WGS) entry which is preliminary data.</text>
</comment>
<dbReference type="PROSITE" id="PS50075">
    <property type="entry name" value="CARRIER"/>
    <property type="match status" value="2"/>
</dbReference>
<evidence type="ECO:0000256" key="2">
    <source>
        <dbReference type="ARBA" id="ARBA00022450"/>
    </source>
</evidence>
<dbReference type="InterPro" id="IPR006162">
    <property type="entry name" value="Ppantetheine_attach_site"/>
</dbReference>
<keyword evidence="2" id="KW-0596">Phosphopantetheine</keyword>
<dbReference type="Pfam" id="PF23024">
    <property type="entry name" value="AMP-dom_DIP2-like"/>
    <property type="match status" value="1"/>
</dbReference>
<dbReference type="EMBL" id="JBHTBJ010000021">
    <property type="protein sequence ID" value="MFC7277317.1"/>
    <property type="molecule type" value="Genomic_DNA"/>
</dbReference>
<dbReference type="SMART" id="SM00823">
    <property type="entry name" value="PKS_PP"/>
    <property type="match status" value="2"/>
</dbReference>
<dbReference type="InterPro" id="IPR023213">
    <property type="entry name" value="CAT-like_dom_sf"/>
</dbReference>
<dbReference type="InterPro" id="IPR020845">
    <property type="entry name" value="AMP-binding_CS"/>
</dbReference>
<evidence type="ECO:0000256" key="4">
    <source>
        <dbReference type="ARBA" id="ARBA00022832"/>
    </source>
</evidence>
<gene>
    <name evidence="8" type="ORF">ACFQS1_25270</name>
</gene>
<dbReference type="Pfam" id="PF13193">
    <property type="entry name" value="AMP-binding_C"/>
    <property type="match status" value="1"/>
</dbReference>
<comment type="cofactor">
    <cofactor evidence="1">
        <name>pantetheine 4'-phosphate</name>
        <dbReference type="ChEBI" id="CHEBI:47942"/>
    </cofactor>
</comment>
<dbReference type="Gene3D" id="3.40.50.12780">
    <property type="entry name" value="N-terminal domain of ligase-like"/>
    <property type="match status" value="1"/>
</dbReference>
<dbReference type="Pfam" id="PF00668">
    <property type="entry name" value="Condensation"/>
    <property type="match status" value="1"/>
</dbReference>
<feature type="domain" description="Carrier" evidence="7">
    <location>
        <begin position="571"/>
        <end position="645"/>
    </location>
</feature>
<dbReference type="PANTHER" id="PTHR45527">
    <property type="entry name" value="NONRIBOSOMAL PEPTIDE SYNTHETASE"/>
    <property type="match status" value="1"/>
</dbReference>
<organism evidence="8 9">
    <name type="scientific">Paractinoplanes rhizophilus</name>
    <dbReference type="NCBI Taxonomy" id="1416877"/>
    <lineage>
        <taxon>Bacteria</taxon>
        <taxon>Bacillati</taxon>
        <taxon>Actinomycetota</taxon>
        <taxon>Actinomycetes</taxon>
        <taxon>Micromonosporales</taxon>
        <taxon>Micromonosporaceae</taxon>
        <taxon>Paractinoplanes</taxon>
    </lineage>
</organism>
<dbReference type="Gene3D" id="3.40.50.980">
    <property type="match status" value="2"/>
</dbReference>
<keyword evidence="4" id="KW-0276">Fatty acid metabolism</keyword>
<dbReference type="SUPFAM" id="SSF52777">
    <property type="entry name" value="CoA-dependent acyltransferases"/>
    <property type="match status" value="2"/>
</dbReference>
<dbReference type="InterPro" id="IPR042099">
    <property type="entry name" value="ANL_N_sf"/>
</dbReference>
<reference evidence="9" key="1">
    <citation type="journal article" date="2019" name="Int. J. Syst. Evol. Microbiol.">
        <title>The Global Catalogue of Microorganisms (GCM) 10K type strain sequencing project: providing services to taxonomists for standard genome sequencing and annotation.</title>
        <authorList>
            <consortium name="The Broad Institute Genomics Platform"/>
            <consortium name="The Broad Institute Genome Sequencing Center for Infectious Disease"/>
            <person name="Wu L."/>
            <person name="Ma J."/>
        </authorList>
    </citation>
    <scope>NUCLEOTIDE SEQUENCE [LARGE SCALE GENOMIC DNA]</scope>
    <source>
        <strain evidence="9">XZYJT-10</strain>
    </source>
</reference>
<dbReference type="NCBIfam" id="TIGR01733">
    <property type="entry name" value="AA-adenyl-dom"/>
    <property type="match status" value="1"/>
</dbReference>
<keyword evidence="5" id="KW-0443">Lipid metabolism</keyword>
<evidence type="ECO:0000259" key="7">
    <source>
        <dbReference type="PROSITE" id="PS50075"/>
    </source>
</evidence>
<dbReference type="Gene3D" id="3.30.559.30">
    <property type="entry name" value="Nonribosomal peptide synthetase, condensation domain"/>
    <property type="match status" value="1"/>
</dbReference>
<dbReference type="InterPro" id="IPR040097">
    <property type="entry name" value="FAAL/FAAC"/>
</dbReference>
<dbReference type="Pfam" id="PF00550">
    <property type="entry name" value="PP-binding"/>
    <property type="match status" value="2"/>
</dbReference>